<feature type="binding site" description="in other chain" evidence="8">
    <location>
        <begin position="146"/>
        <end position="148"/>
    </location>
    <ligand>
        <name>FMN</name>
        <dbReference type="ChEBI" id="CHEBI:58210"/>
        <note>ligand shared between dimeric partners</note>
    </ligand>
</feature>
<evidence type="ECO:0000313" key="10">
    <source>
        <dbReference type="EMBL" id="URN95113.1"/>
    </source>
</evidence>
<dbReference type="InterPro" id="IPR026021">
    <property type="entry name" value="YdjA-like"/>
</dbReference>
<evidence type="ECO:0000259" key="9">
    <source>
        <dbReference type="Pfam" id="PF00881"/>
    </source>
</evidence>
<sequence>MTDQCENRPIDHYEEIIQALHDRRTIGRVKKDIVPKAIIEKLIEAATWAPSHHNTQPWKFVVMTGEGRAKLGEGYAEVFTAVTGETDEEKRSKEIKKAFRSPVVIAAICSPSDDPRAVLEEELAATQAAVQNLLLAAHAYGLGAIWRSGAPMYHEVMHKHFALREDESIVAFIYIGYAEMVPPLASRRPVNEVSQWLE</sequence>
<evidence type="ECO:0000256" key="6">
    <source>
        <dbReference type="ARBA" id="ARBA00023027"/>
    </source>
</evidence>
<comment type="similarity">
    <text evidence="1 7">Belongs to the nitroreductase family.</text>
</comment>
<proteinExistence type="inferred from homology"/>
<keyword evidence="2 7" id="KW-0285">Flavoprotein</keyword>
<dbReference type="Pfam" id="PF00881">
    <property type="entry name" value="Nitroreductase"/>
    <property type="match status" value="1"/>
</dbReference>
<dbReference type="PANTHER" id="PTHR43821">
    <property type="entry name" value="NAD(P)H NITROREDUCTASE YDJA-RELATED"/>
    <property type="match status" value="1"/>
</dbReference>
<dbReference type="PANTHER" id="PTHR43821:SF1">
    <property type="entry name" value="NAD(P)H NITROREDUCTASE YDJA-RELATED"/>
    <property type="match status" value="1"/>
</dbReference>
<dbReference type="InterPro" id="IPR000415">
    <property type="entry name" value="Nitroreductase-like"/>
</dbReference>
<dbReference type="EC" id="1.-.-.-" evidence="7"/>
<dbReference type="Proteomes" id="UP001056756">
    <property type="component" value="Chromosome"/>
</dbReference>
<dbReference type="InterPro" id="IPR029479">
    <property type="entry name" value="Nitroreductase"/>
</dbReference>
<feature type="binding site" description="in other chain" evidence="8">
    <location>
        <begin position="23"/>
        <end position="25"/>
    </location>
    <ligand>
        <name>FMN</name>
        <dbReference type="ChEBI" id="CHEBI:58210"/>
        <note>ligand shared between dimeric partners</note>
    </ligand>
</feature>
<feature type="domain" description="Nitroreductase" evidence="9">
    <location>
        <begin position="22"/>
        <end position="177"/>
    </location>
</feature>
<dbReference type="EMBL" id="CP097899">
    <property type="protein sequence ID" value="URN95113.1"/>
    <property type="molecule type" value="Genomic_DNA"/>
</dbReference>
<keyword evidence="6 7" id="KW-0520">NAD</keyword>
<feature type="binding site" evidence="8">
    <location>
        <position position="52"/>
    </location>
    <ligand>
        <name>FMN</name>
        <dbReference type="ChEBI" id="CHEBI:58210"/>
        <note>ligand shared between dimeric partners</note>
    </ligand>
</feature>
<dbReference type="AlphaFoldDB" id="A0A9J6ZHA8"/>
<keyword evidence="4 7" id="KW-0521">NADP</keyword>
<name>A0A9J6ZHA8_9BACL</name>
<dbReference type="GO" id="GO:0016491">
    <property type="term" value="F:oxidoreductase activity"/>
    <property type="evidence" value="ECO:0007669"/>
    <property type="project" value="UniProtKB-UniRule"/>
</dbReference>
<evidence type="ECO:0000256" key="1">
    <source>
        <dbReference type="ARBA" id="ARBA00007118"/>
    </source>
</evidence>
<accession>A0A9J6ZHA8</accession>
<reference evidence="10" key="1">
    <citation type="submission" date="2022-05" db="EMBL/GenBank/DDBJ databases">
        <title>Novel bacterial taxa in a minimal lignocellulolytic consortium and its capacity to transform plastics disclosed by genome-resolved metagenomics.</title>
        <authorList>
            <person name="Rodriguez C.A.D."/>
            <person name="Diaz-Garcia L."/>
            <person name="Herrera K."/>
            <person name="Tarazona N.A."/>
            <person name="Sproer C."/>
            <person name="Overmann J."/>
            <person name="Jimenez D.J."/>
        </authorList>
    </citation>
    <scope>NUCLEOTIDE SEQUENCE</scope>
    <source>
        <strain evidence="10">MAG5</strain>
    </source>
</reference>
<evidence type="ECO:0000256" key="8">
    <source>
        <dbReference type="PIRSR" id="PIRSR000232-1"/>
    </source>
</evidence>
<evidence type="ECO:0000256" key="4">
    <source>
        <dbReference type="ARBA" id="ARBA00022857"/>
    </source>
</evidence>
<evidence type="ECO:0000313" key="11">
    <source>
        <dbReference type="Proteomes" id="UP001056756"/>
    </source>
</evidence>
<dbReference type="Gene3D" id="3.40.109.10">
    <property type="entry name" value="NADH Oxidase"/>
    <property type="match status" value="1"/>
</dbReference>
<evidence type="ECO:0000256" key="7">
    <source>
        <dbReference type="PIRNR" id="PIRNR000232"/>
    </source>
</evidence>
<dbReference type="PIRSF" id="PIRSF000232">
    <property type="entry name" value="YdjA"/>
    <property type="match status" value="1"/>
</dbReference>
<keyword evidence="5 7" id="KW-0560">Oxidoreductase</keyword>
<keyword evidence="3 7" id="KW-0288">FMN</keyword>
<dbReference type="InterPro" id="IPR052530">
    <property type="entry name" value="NAD(P)H_nitroreductase"/>
</dbReference>
<gene>
    <name evidence="10" type="ORF">NAG76_02315</name>
</gene>
<protein>
    <recommendedName>
        <fullName evidence="7">Putative NAD(P)H nitroreductase</fullName>
        <ecNumber evidence="7">1.-.-.-</ecNumber>
    </recommendedName>
</protein>
<evidence type="ECO:0000256" key="3">
    <source>
        <dbReference type="ARBA" id="ARBA00022643"/>
    </source>
</evidence>
<dbReference type="KEGG" id="plig:NAG76_02315"/>
<organism evidence="10 11">
    <name type="scientific">Candidatus Pristimantibacillus lignocellulolyticus</name>
    <dbReference type="NCBI Taxonomy" id="2994561"/>
    <lineage>
        <taxon>Bacteria</taxon>
        <taxon>Bacillati</taxon>
        <taxon>Bacillota</taxon>
        <taxon>Bacilli</taxon>
        <taxon>Bacillales</taxon>
        <taxon>Paenibacillaceae</taxon>
        <taxon>Candidatus Pristimantibacillus</taxon>
    </lineage>
</organism>
<dbReference type="CDD" id="cd02135">
    <property type="entry name" value="YdjA-like"/>
    <property type="match status" value="1"/>
</dbReference>
<dbReference type="SUPFAM" id="SSF55469">
    <property type="entry name" value="FMN-dependent nitroreductase-like"/>
    <property type="match status" value="1"/>
</dbReference>
<evidence type="ECO:0000256" key="2">
    <source>
        <dbReference type="ARBA" id="ARBA00022630"/>
    </source>
</evidence>
<evidence type="ECO:0000256" key="5">
    <source>
        <dbReference type="ARBA" id="ARBA00023002"/>
    </source>
</evidence>
<comment type="cofactor">
    <cofactor evidence="8">
        <name>FMN</name>
        <dbReference type="ChEBI" id="CHEBI:58210"/>
    </cofactor>
    <text evidence="8">Binds 1 FMN per subunit.</text>
</comment>